<evidence type="ECO:0000313" key="2">
    <source>
        <dbReference type="Proteomes" id="UP000004848"/>
    </source>
</evidence>
<dbReference type="AlphaFoldDB" id="A0NLU2"/>
<organism evidence="1 2">
    <name type="scientific">Roseibium aggregatum (strain ATCC 25650 / DSM 13394 / JCM 20685 / NBRC 16684 / NCIMB 2208 / IAM 12614 / B1)</name>
    <name type="common">Stappia aggregata</name>
    <dbReference type="NCBI Taxonomy" id="384765"/>
    <lineage>
        <taxon>Bacteria</taxon>
        <taxon>Pseudomonadati</taxon>
        <taxon>Pseudomonadota</taxon>
        <taxon>Alphaproteobacteria</taxon>
        <taxon>Hyphomicrobiales</taxon>
        <taxon>Stappiaceae</taxon>
        <taxon>Roseibium</taxon>
    </lineage>
</organism>
<dbReference type="EMBL" id="AAUW01000001">
    <property type="protein sequence ID" value="EAV46037.1"/>
    <property type="molecule type" value="Genomic_DNA"/>
</dbReference>
<reference evidence="1 2" key="1">
    <citation type="submission" date="2006-05" db="EMBL/GenBank/DDBJ databases">
        <authorList>
            <person name="King G."/>
            <person name="Ferriera S."/>
            <person name="Johnson J."/>
            <person name="Kravitz S."/>
            <person name="Beeson K."/>
            <person name="Sutton G."/>
            <person name="Rogers Y.-H."/>
            <person name="Friedman R."/>
            <person name="Frazier M."/>
            <person name="Venter J.C."/>
        </authorList>
    </citation>
    <scope>NUCLEOTIDE SEQUENCE [LARGE SCALE GENOMIC DNA]</scope>
    <source>
        <strain evidence="2">ATCC 25650 / DSM 13394 / JCM 20685 / NBRC 16684 / NCIMB 2208 / IAM 12614 / B1</strain>
    </source>
</reference>
<evidence type="ECO:0008006" key="3">
    <source>
        <dbReference type="Google" id="ProtNLM"/>
    </source>
</evidence>
<gene>
    <name evidence="1" type="ORF">SIAM614_09423</name>
</gene>
<proteinExistence type="predicted"/>
<name>A0NLU2_ROSAI</name>
<dbReference type="OrthoDB" id="6086702at2"/>
<protein>
    <recommendedName>
        <fullName evidence="3">Glycosyl transferase family 28</fullName>
    </recommendedName>
</protein>
<dbReference type="InterPro" id="IPR049591">
    <property type="entry name" value="CE4_u4-like"/>
</dbReference>
<dbReference type="Gene3D" id="3.20.20.370">
    <property type="entry name" value="Glycoside hydrolase/deacetylase"/>
    <property type="match status" value="1"/>
</dbReference>
<sequence>MTSDPQRFRQELTEHLDWFAERGRKVRFWWRDDDAIEPTPALERMLSLANSHDVDVAFAVIPKMATKALAERFAGEPHALVLQHGWQHKNFQRKDLGEKAAELGSRRDPDELMTELKAGYDRLQELFGDKFVKAMVPPWNRIDPEISRRLPAIGLSGLSTFTWHNFPRSHQLQSHIDILKWKKQVRFIGWESARLRFDLQLSRRRNTGAEPVGLLTHHLVHDDGCFEFLEIFLEIAAHHEGAEWPEVKSLFAENGSWPFG</sequence>
<dbReference type="SUPFAM" id="SSF88713">
    <property type="entry name" value="Glycoside hydrolase/deacetylase"/>
    <property type="match status" value="1"/>
</dbReference>
<dbReference type="RefSeq" id="WP_006931282.1">
    <property type="nucleotide sequence ID" value="NZ_AAUW01000001.1"/>
</dbReference>
<dbReference type="Proteomes" id="UP000004848">
    <property type="component" value="Unassembled WGS sequence"/>
</dbReference>
<dbReference type="GeneID" id="68844587"/>
<accession>A0NLU2</accession>
<dbReference type="InterPro" id="IPR011330">
    <property type="entry name" value="Glyco_hydro/deAcase_b/a-brl"/>
</dbReference>
<dbReference type="CDD" id="cd10928">
    <property type="entry name" value="CE4_u4"/>
    <property type="match status" value="1"/>
</dbReference>
<evidence type="ECO:0000313" key="1">
    <source>
        <dbReference type="EMBL" id="EAV46037.1"/>
    </source>
</evidence>
<comment type="caution">
    <text evidence="1">The sequence shown here is derived from an EMBL/GenBank/DDBJ whole genome shotgun (WGS) entry which is preliminary data.</text>
</comment>
<dbReference type="eggNOG" id="COG0726">
    <property type="taxonomic scope" value="Bacteria"/>
</dbReference>
<dbReference type="GO" id="GO:0005975">
    <property type="term" value="P:carbohydrate metabolic process"/>
    <property type="evidence" value="ECO:0007669"/>
    <property type="project" value="InterPro"/>
</dbReference>